<proteinExistence type="predicted"/>
<protein>
    <recommendedName>
        <fullName evidence="4">PilJ/NarX-like methyl-accepting chemotaxis transducer</fullName>
    </recommendedName>
</protein>
<reference evidence="3" key="1">
    <citation type="journal article" date="2019" name="Int. J. Syst. Evol. Microbiol.">
        <title>The Global Catalogue of Microorganisms (GCM) 10K type strain sequencing project: providing services to taxonomists for standard genome sequencing and annotation.</title>
        <authorList>
            <consortium name="The Broad Institute Genomics Platform"/>
            <consortium name="The Broad Institute Genome Sequencing Center for Infectious Disease"/>
            <person name="Wu L."/>
            <person name="Ma J."/>
        </authorList>
    </citation>
    <scope>NUCLEOTIDE SEQUENCE [LARGE SCALE GENOMIC DNA]</scope>
    <source>
        <strain evidence="3">CGMCC 1.15643</strain>
    </source>
</reference>
<dbReference type="Proteomes" id="UP001595976">
    <property type="component" value="Unassembled WGS sequence"/>
</dbReference>
<comment type="caution">
    <text evidence="2">The sequence shown here is derived from an EMBL/GenBank/DDBJ whole genome shotgun (WGS) entry which is preliminary data.</text>
</comment>
<gene>
    <name evidence="2" type="ORF">ACFPK2_07120</name>
</gene>
<organism evidence="2 3">
    <name type="scientific">Bosea minatitlanensis</name>
    <dbReference type="NCBI Taxonomy" id="128782"/>
    <lineage>
        <taxon>Bacteria</taxon>
        <taxon>Pseudomonadati</taxon>
        <taxon>Pseudomonadota</taxon>
        <taxon>Alphaproteobacteria</taxon>
        <taxon>Hyphomicrobiales</taxon>
        <taxon>Boseaceae</taxon>
        <taxon>Bosea</taxon>
    </lineage>
</organism>
<evidence type="ECO:0000256" key="1">
    <source>
        <dbReference type="SAM" id="SignalP"/>
    </source>
</evidence>
<evidence type="ECO:0000313" key="3">
    <source>
        <dbReference type="Proteomes" id="UP001595976"/>
    </source>
</evidence>
<keyword evidence="1" id="KW-0732">Signal</keyword>
<keyword evidence="3" id="KW-1185">Reference proteome</keyword>
<dbReference type="EMBL" id="JBHSLI010000002">
    <property type="protein sequence ID" value="MFC5292758.1"/>
    <property type="molecule type" value="Genomic_DNA"/>
</dbReference>
<dbReference type="RefSeq" id="WP_158444605.1">
    <property type="nucleotide sequence ID" value="NZ_JAOAOS010000002.1"/>
</dbReference>
<evidence type="ECO:0000313" key="2">
    <source>
        <dbReference type="EMBL" id="MFC5292758.1"/>
    </source>
</evidence>
<feature type="chain" id="PRO_5046124616" description="PilJ/NarX-like methyl-accepting chemotaxis transducer" evidence="1">
    <location>
        <begin position="25"/>
        <end position="258"/>
    </location>
</feature>
<name>A0ABW0F1K7_9HYPH</name>
<feature type="signal peptide" evidence="1">
    <location>
        <begin position="1"/>
        <end position="24"/>
    </location>
</feature>
<accession>A0ABW0F1K7</accession>
<sequence>MMRRSMARLAVLGGACLLGLAARAEVPANGSAYIDASVAAVESMISVQRGQARLPRLADPVEGKVLEDVWNEPAILGAAPYSADDIPALLNIVQKQTRILQIYTLYSPDGGKTPPDTARNTAEYQDELARSHAFLLKVVAASLVAINDFGAHLSKDEKTETRFDGIRQMRLGLQEIVTGVALALRNPALREANQTLLARGLAENAAAIVAGIAPADRAALAAALRAAQPALKPEAKKAVEQFVGVAEKAPCDGLCRLP</sequence>
<evidence type="ECO:0008006" key="4">
    <source>
        <dbReference type="Google" id="ProtNLM"/>
    </source>
</evidence>